<dbReference type="EMBL" id="QXCT01000001">
    <property type="protein sequence ID" value="MDW9250796.1"/>
    <property type="molecule type" value="Genomic_DNA"/>
</dbReference>
<name>A0AAW9CSR0_BURTH</name>
<dbReference type="Proteomes" id="UP001272137">
    <property type="component" value="Unassembled WGS sequence"/>
</dbReference>
<evidence type="ECO:0000313" key="1">
    <source>
        <dbReference type="EMBL" id="MDW9250796.1"/>
    </source>
</evidence>
<proteinExistence type="predicted"/>
<evidence type="ECO:0000313" key="2">
    <source>
        <dbReference type="Proteomes" id="UP001272137"/>
    </source>
</evidence>
<accession>A0AAW9CSR0</accession>
<reference evidence="1" key="1">
    <citation type="submission" date="2018-08" db="EMBL/GenBank/DDBJ databases">
        <title>Identification of Burkholderia cepacia strains that express a Burkholderia pseudomallei-like capsular polysaccharide.</title>
        <authorList>
            <person name="Burtnick M.N."/>
            <person name="Vongsouvath M."/>
            <person name="Newton P."/>
            <person name="Wuthiekanun V."/>
            <person name="Limmathurotsakul D."/>
            <person name="Brett P.J."/>
            <person name="Chantratita N."/>
            <person name="Dance D.A."/>
        </authorList>
    </citation>
    <scope>NUCLEOTIDE SEQUENCE</scope>
    <source>
        <strain evidence="1">SBXCC001</strain>
    </source>
</reference>
<gene>
    <name evidence="1" type="ORF">C7S16_5789</name>
</gene>
<organism evidence="1 2">
    <name type="scientific">Burkholderia thailandensis</name>
    <dbReference type="NCBI Taxonomy" id="57975"/>
    <lineage>
        <taxon>Bacteria</taxon>
        <taxon>Pseudomonadati</taxon>
        <taxon>Pseudomonadota</taxon>
        <taxon>Betaproteobacteria</taxon>
        <taxon>Burkholderiales</taxon>
        <taxon>Burkholderiaceae</taxon>
        <taxon>Burkholderia</taxon>
        <taxon>pseudomallei group</taxon>
    </lineage>
</organism>
<protein>
    <submittedName>
        <fullName evidence="1">Uncharacterized protein</fullName>
    </submittedName>
</protein>
<comment type="caution">
    <text evidence="1">The sequence shown here is derived from an EMBL/GenBank/DDBJ whole genome shotgun (WGS) entry which is preliminary data.</text>
</comment>
<dbReference type="AlphaFoldDB" id="A0AAW9CSR0"/>
<sequence length="65" mass="7190">MRRCGPKRDAARAAERGARCRRNCDSAGPEPRCLARTGGRPGEAGMRRAFRYEAEQGFHDVCAHS</sequence>